<feature type="domain" description="PucR C-terminal helix-turn-helix" evidence="2">
    <location>
        <begin position="369"/>
        <end position="425"/>
    </location>
</feature>
<dbReference type="PANTHER" id="PTHR33744">
    <property type="entry name" value="CARBOHYDRATE DIACID REGULATOR"/>
    <property type="match status" value="1"/>
</dbReference>
<reference evidence="4 5" key="1">
    <citation type="submission" date="2020-10" db="EMBL/GenBank/DDBJ databases">
        <title>Sequencing the genomes of 1000 actinobacteria strains.</title>
        <authorList>
            <person name="Klenk H.-P."/>
        </authorList>
    </citation>
    <scope>NUCLEOTIDE SEQUENCE [LARGE SCALE GENOMIC DNA]</scope>
    <source>
        <strain evidence="4 5">DSM 41803</strain>
    </source>
</reference>
<dbReference type="PANTHER" id="PTHR33744:SF1">
    <property type="entry name" value="DNA-BINDING TRANSCRIPTIONAL ACTIVATOR ADER"/>
    <property type="match status" value="1"/>
</dbReference>
<feature type="domain" description="CdaR GGDEF-like" evidence="3">
    <location>
        <begin position="198"/>
        <end position="319"/>
    </location>
</feature>
<dbReference type="InterPro" id="IPR025736">
    <property type="entry name" value="PucR_C-HTH_dom"/>
</dbReference>
<gene>
    <name evidence="4" type="ORF">H4687_000198</name>
</gene>
<evidence type="ECO:0000256" key="1">
    <source>
        <dbReference type="ARBA" id="ARBA00006754"/>
    </source>
</evidence>
<dbReference type="InterPro" id="IPR041522">
    <property type="entry name" value="CdaR_GGDEF"/>
</dbReference>
<evidence type="ECO:0000259" key="3">
    <source>
        <dbReference type="Pfam" id="PF17853"/>
    </source>
</evidence>
<dbReference type="AlphaFoldDB" id="A0A8I0NYD0"/>
<dbReference type="InterPro" id="IPR051448">
    <property type="entry name" value="CdaR-like_regulators"/>
</dbReference>
<dbReference type="InterPro" id="IPR042070">
    <property type="entry name" value="PucR_C-HTH_sf"/>
</dbReference>
<evidence type="ECO:0000313" key="5">
    <source>
        <dbReference type="Proteomes" id="UP000629287"/>
    </source>
</evidence>
<dbReference type="EMBL" id="JADBGF010000001">
    <property type="protein sequence ID" value="MBE1594069.1"/>
    <property type="molecule type" value="Genomic_DNA"/>
</dbReference>
<evidence type="ECO:0008006" key="6">
    <source>
        <dbReference type="Google" id="ProtNLM"/>
    </source>
</evidence>
<evidence type="ECO:0000313" key="4">
    <source>
        <dbReference type="EMBL" id="MBE1594069.1"/>
    </source>
</evidence>
<proteinExistence type="inferred from homology"/>
<accession>A0A8I0NYD0</accession>
<dbReference type="Pfam" id="PF13556">
    <property type="entry name" value="HTH_30"/>
    <property type="match status" value="1"/>
</dbReference>
<name>A0A8I0NYD0_9ACTN</name>
<comment type="caution">
    <text evidence="4">The sequence shown here is derived from an EMBL/GenBank/DDBJ whole genome shotgun (WGS) entry which is preliminary data.</text>
</comment>
<dbReference type="OrthoDB" id="3663486at2"/>
<comment type="similarity">
    <text evidence="1">Belongs to the CdaR family.</text>
</comment>
<sequence>MARAQFLSGLVLGLSAPPGDEPACDAAVTEPVVAELGPAPVRWAVALARQAMGEVLPNIPEERRMPLASRLAPAIENMVLELLLTLGGRARSFSLNAGEVAITAYLAGEGISYERIVEGLRIVRRVCTGALLDEAEALLPASRRAPVTRELTEVVNDFFDKTTDAITIEHLGQSRRLLARRLADQRGVIRSLLDGESVDAATAGRVLEKDLTAHHLGLVAWLGKPASRAGARPEDARHLLEKALHSAAVALHAADLLSVEADATTLWAWATSPRPLDAGALTMACVDGATGVRLAVGRSARGPAGFRRTHLAALDARRAALRSRPSEPVTRYDEVALISLSSTDSERAAWFVTEELGALAAPDRATADLRSTLLAYLDRGSSLVRAAEALHVHRNTVVYRLRRAEELLGRTAAERTLETHLALRLAVAGHPS</sequence>
<dbReference type="Gene3D" id="1.10.10.2840">
    <property type="entry name" value="PucR C-terminal helix-turn-helix domain"/>
    <property type="match status" value="1"/>
</dbReference>
<dbReference type="Proteomes" id="UP000629287">
    <property type="component" value="Unassembled WGS sequence"/>
</dbReference>
<protein>
    <recommendedName>
        <fullName evidence="6">PucR family transcriptional regulator</fullName>
    </recommendedName>
</protein>
<dbReference type="RefSeq" id="WP_159392219.1">
    <property type="nucleotide sequence ID" value="NZ_JADBGF010000001.1"/>
</dbReference>
<evidence type="ECO:0000259" key="2">
    <source>
        <dbReference type="Pfam" id="PF13556"/>
    </source>
</evidence>
<dbReference type="Pfam" id="PF17853">
    <property type="entry name" value="GGDEF_2"/>
    <property type="match status" value="1"/>
</dbReference>
<keyword evidence="5" id="KW-1185">Reference proteome</keyword>
<organism evidence="4 5">
    <name type="scientific">Streptomyces stelliscabiei</name>
    <dbReference type="NCBI Taxonomy" id="146820"/>
    <lineage>
        <taxon>Bacteria</taxon>
        <taxon>Bacillati</taxon>
        <taxon>Actinomycetota</taxon>
        <taxon>Actinomycetes</taxon>
        <taxon>Kitasatosporales</taxon>
        <taxon>Streptomycetaceae</taxon>
        <taxon>Streptomyces</taxon>
    </lineage>
</organism>
<dbReference type="GeneID" id="86824887"/>